<reference evidence="5 6" key="1">
    <citation type="submission" date="2016-04" db="EMBL/GenBank/DDBJ databases">
        <title>A degradative enzymes factory behind the ericoid mycorrhizal symbiosis.</title>
        <authorList>
            <consortium name="DOE Joint Genome Institute"/>
            <person name="Martino E."/>
            <person name="Morin E."/>
            <person name="Grelet G."/>
            <person name="Kuo A."/>
            <person name="Kohler A."/>
            <person name="Daghino S."/>
            <person name="Barry K."/>
            <person name="Choi C."/>
            <person name="Cichocki N."/>
            <person name="Clum A."/>
            <person name="Copeland A."/>
            <person name="Hainaut M."/>
            <person name="Haridas S."/>
            <person name="Labutti K."/>
            <person name="Lindquist E."/>
            <person name="Lipzen A."/>
            <person name="Khouja H.-R."/>
            <person name="Murat C."/>
            <person name="Ohm R."/>
            <person name="Olson A."/>
            <person name="Spatafora J."/>
            <person name="Veneault-Fourrey C."/>
            <person name="Henrissat B."/>
            <person name="Grigoriev I."/>
            <person name="Martin F."/>
            <person name="Perotto S."/>
        </authorList>
    </citation>
    <scope>NUCLEOTIDE SEQUENCE [LARGE SCALE GENOMIC DNA]</scope>
    <source>
        <strain evidence="5 6">F</strain>
    </source>
</reference>
<feature type="active site" description="Charge relay system" evidence="3">
    <location>
        <position position="140"/>
    </location>
</feature>
<dbReference type="OrthoDB" id="6428749at2759"/>
<dbReference type="InterPro" id="IPR023631">
    <property type="entry name" value="Amidase_dom"/>
</dbReference>
<dbReference type="GO" id="GO:0016787">
    <property type="term" value="F:hydrolase activity"/>
    <property type="evidence" value="ECO:0007669"/>
    <property type="project" value="UniProtKB-KW"/>
</dbReference>
<evidence type="ECO:0000259" key="4">
    <source>
        <dbReference type="Pfam" id="PF01425"/>
    </source>
</evidence>
<dbReference type="Proteomes" id="UP000235786">
    <property type="component" value="Unassembled WGS sequence"/>
</dbReference>
<keyword evidence="6" id="KW-1185">Reference proteome</keyword>
<dbReference type="Pfam" id="PF01425">
    <property type="entry name" value="Amidase"/>
    <property type="match status" value="1"/>
</dbReference>
<proteinExistence type="inferred from homology"/>
<name>A0A2J6S1E2_HYAVF</name>
<feature type="active site" description="Charge relay system" evidence="3">
    <location>
        <position position="215"/>
    </location>
</feature>
<feature type="active site" description="Acyl-ester intermediate" evidence="3">
    <location>
        <position position="239"/>
    </location>
</feature>
<evidence type="ECO:0000256" key="3">
    <source>
        <dbReference type="PIRSR" id="PIRSR001221-1"/>
    </source>
</evidence>
<evidence type="ECO:0000313" key="6">
    <source>
        <dbReference type="Proteomes" id="UP000235786"/>
    </source>
</evidence>
<dbReference type="SUPFAM" id="SSF75304">
    <property type="entry name" value="Amidase signature (AS) enzymes"/>
    <property type="match status" value="1"/>
</dbReference>
<dbReference type="Gene3D" id="3.90.1300.10">
    <property type="entry name" value="Amidase signature (AS) domain"/>
    <property type="match status" value="1"/>
</dbReference>
<dbReference type="PANTHER" id="PTHR46072">
    <property type="entry name" value="AMIDASE-RELATED-RELATED"/>
    <property type="match status" value="1"/>
</dbReference>
<protein>
    <submittedName>
        <fullName evidence="5">Putative amidase</fullName>
    </submittedName>
</protein>
<dbReference type="STRING" id="1149755.A0A2J6S1E2"/>
<comment type="similarity">
    <text evidence="1">Belongs to the amidase family.</text>
</comment>
<dbReference type="EMBL" id="KZ613941">
    <property type="protein sequence ID" value="PMD44568.1"/>
    <property type="molecule type" value="Genomic_DNA"/>
</dbReference>
<dbReference type="InterPro" id="IPR036928">
    <property type="entry name" value="AS_sf"/>
</dbReference>
<dbReference type="AlphaFoldDB" id="A0A2J6S1E2"/>
<dbReference type="PIRSF" id="PIRSF001221">
    <property type="entry name" value="Amidase_fungi"/>
    <property type="match status" value="1"/>
</dbReference>
<organism evidence="5 6">
    <name type="scientific">Hyaloscypha variabilis (strain UAMH 11265 / GT02V1 / F)</name>
    <name type="common">Meliniomyces variabilis</name>
    <dbReference type="NCBI Taxonomy" id="1149755"/>
    <lineage>
        <taxon>Eukaryota</taxon>
        <taxon>Fungi</taxon>
        <taxon>Dikarya</taxon>
        <taxon>Ascomycota</taxon>
        <taxon>Pezizomycotina</taxon>
        <taxon>Leotiomycetes</taxon>
        <taxon>Helotiales</taxon>
        <taxon>Hyaloscyphaceae</taxon>
        <taxon>Hyaloscypha</taxon>
        <taxon>Hyaloscypha variabilis</taxon>
    </lineage>
</organism>
<evidence type="ECO:0000256" key="2">
    <source>
        <dbReference type="ARBA" id="ARBA00022801"/>
    </source>
</evidence>
<feature type="domain" description="Amidase" evidence="4">
    <location>
        <begin position="84"/>
        <end position="542"/>
    </location>
</feature>
<keyword evidence="2" id="KW-0378">Hydrolase</keyword>
<evidence type="ECO:0000256" key="1">
    <source>
        <dbReference type="ARBA" id="ARBA00009199"/>
    </source>
</evidence>
<accession>A0A2J6S1E2</accession>
<evidence type="ECO:0000313" key="5">
    <source>
        <dbReference type="EMBL" id="PMD44568.1"/>
    </source>
</evidence>
<gene>
    <name evidence="5" type="ORF">L207DRAFT_483555</name>
</gene>
<sequence length="556" mass="60336">MPSAVSPSTKPVQEVAIKAQAEVHDAIPPAWKLSSTWLEISEHENVTLIPPKCGLLTPTQIQITEQTATELLAKLATGELSSVEVTDAFCIRAAIAHQLTNCLIAFFPEEALRTAAALDKHFAKTGKTIGPLHGLPVCIKDMYDVKGHRSTMGFVSWFDVIAENDSTLVRVLREAGAVFHAKTTMPQTGMMLETTSHLWGRTCNPFNVALVPGGSSGGDGALIAMRGSPIAPSSDIGGSIRVPAAYNGLYSLKPTAERIPRGGLRSPAPGNLSIKVSCGPQCHSVADVQMFTKVINAHPSAQFEPNVAPVPWRDLSTPHGKLSFGLWEFDGVVKPHPPILRALKQTAQQLVNSGHEVIPVTFPFDCWEMLVTTRKLFFQTGFVEGKAVLAVGGEEMMPGVKFALETFKTRPLSITELFACNTQMSKWKGQMAEWWSSTATTTSTGRPLDALIGPVSPAVGSPHDLPGYCGYTSVFNILDYPAATIPLKKFKISAEKDPKDTEYKPLPNPYDSMIYELYDPELFAAQPVCLQVMGRPFQDEEVIAVMEVLDQILNPS</sequence>